<protein>
    <submittedName>
        <fullName evidence="1">Uncharacterized protein</fullName>
    </submittedName>
</protein>
<gene>
    <name evidence="1" type="ORF">Syn7803C6_264</name>
</gene>
<organism evidence="1 2">
    <name type="scientific">Synechococcus phage ACG-2014f</name>
    <dbReference type="NCBI Taxonomy" id="1493511"/>
    <lineage>
        <taxon>Viruses</taxon>
        <taxon>Duplodnaviria</taxon>
        <taxon>Heunggongvirae</taxon>
        <taxon>Uroviricota</taxon>
        <taxon>Caudoviricetes</taxon>
        <taxon>Pantevenvirales</taxon>
        <taxon>Kyanoviridae</taxon>
        <taxon>Atlauavirus</taxon>
        <taxon>Atlauavirus tusconc8</taxon>
    </lineage>
</organism>
<evidence type="ECO:0000313" key="1">
    <source>
        <dbReference type="EMBL" id="AIX18563.1"/>
    </source>
</evidence>
<evidence type="ECO:0000313" key="2">
    <source>
        <dbReference type="Proteomes" id="UP000185317"/>
    </source>
</evidence>
<reference evidence="1 2" key="1">
    <citation type="submission" date="2013-12" db="EMBL/GenBank/DDBJ databases">
        <title>Ecological redundancy of diverse viral populations within a natural community.</title>
        <authorList>
            <person name="Gregory A.C."/>
            <person name="LaButti K."/>
            <person name="Copeland A."/>
            <person name="Woyke T."/>
            <person name="Sullivan M.B."/>
        </authorList>
    </citation>
    <scope>NUCLEOTIDE SEQUENCE [LARGE SCALE GENOMIC DNA]</scope>
    <source>
        <strain evidence="1">Syn7803C6</strain>
    </source>
</reference>
<accession>A0A0E3EVL3</accession>
<proteinExistence type="predicted"/>
<sequence length="1868" mass="195188">MPLNYLTGRVSRLQVGFPGFSTAKDLTVDVAGAIGIDTQNPRAAADFPDVSIRGDIVDSVGFTGGIGYFLAQDVQGVRWVEAPPINSNAILVLDNGVIVGAGSFIGLNFDSGKDEDFLSVVPDPLNPQIAKIAYDVRWVRYNYGNNKGISTGFGDNGDYSSIPGYGTTEAVGVTSVGIGTNQPLDDFQVGIGSTGVTINGPLGLVDAEIIKAKSISVEGNLEVESLIVRPGVATLTTLDVLNEAFIPVEYVGFSSIQDANIDALFANQLLAGITTLGFGGEDVFILNDLYVQGGLGTFDGDVFVGGDLTVKGETFFNQINAVNLSVSGIATIVQAEIAVGLVTDLKVSGFSTLSDFSFNIGVGTYLELEDLDVSGVGSFGVVNSGDINVSGGLTASEIDADKGYIGILTADSIVSGAGTIGSIESDGNLTTLNDIIVGGASTFVGLGTFQDDLFVGGDLFVRGDVTFKNINGEQLLISGIGTIKELVFDSGIGTSLEVRDQITTGISTINEADIQDAAVERLTVGDAEIIGIATITEIDVDRGRVGILTGTDLSYAGIGTITEIDVDQGRVGLVTGDTLLYYEQSRINRVTFFDNYLSVNQSLRVSGLSTFVGTGTFFNDLYVGGDLYVAGELNFKQLNGENLYLTGVGTIYDLRNTVGFITNLFVEESVTGLATISSLVGSSATITDFTGQSLLIQNPFNPMPLDPTGIPGQGVIDSLLVRNLTSSNNILANDIDANFVDTDDLKAGVGTITDLEWTTAVGDDTTTNTLQVTDTATINIIDANQIDAEDANIGVATLSSLLVTGVTTFKGQVDIEDIEFVDQSVTGISSINILKFNVGYGTYLEVTDSITGVGTIGLASITTAQVSFLDVRDETVGASTIGVLSVTEGFAVSGFSTFVGFTTYKGDVFVDGNLTVTGFVSFTQLNADQSQIGILTVFDALDARTGVGTFKHLETVDSAVLSGVSTIGLTTFKNGDVNINRNLTVGGITTFIGNVFIEDTEFVELSVTNQANINKLFVNSGVATQFSIGVATITQSLTGIATIGDLNVTGLSTFVGLATFQGDVYVDSYLEVSKDVVVGSALTVPNLTFTDGDGQFLNIQEEVVGVSTIGFASITDEIVGTSTIFRSNIRDLAVSGLSTFIGDVLMGSNLDVVGDISGTNISIAQSVTSDTLFTRFADIEGSNTGVATIGFATITELFTEDLTVVGTSTFVGFTTMTGDLNIEGNLNVTGVVTFQQLDATQSQIGILTVFNYLDNQGDLRVVGFSTLGDFSANSGILTSIESGEIDVTGDVSIGGTLGVAGEVGFSSNFYTVGITTLASGTGIVTTGGDLYVGGNLFVYNDIVYDEIIGRNLDISGIGTIADLRVGLGSIADLRGTTLRYQTGIITSLRAEDSEVGRHIGTSVVVENITATGPSTFVGVVTTTNELFVGTNLFVGNNADIQGDIFGRNLTLELNASGTTLDFDSGQIDDLISQYILSDDLFVTGITTSVAAQINFLNVSGVTTSPIINSTLLTNSGLVTTGSLYVQGLAQVETTLLVDGNSIFNGPALFNDTVTVNDDINVTGDITFNDISGINGNFAGIVTATKLKSNFLEVNGQTAITGLATFFSGLNVRGGPLVVDNQIFANSGFVTTIQGTDLTYTDGIFLGDLQVNKDTTINQNLRVVGITTSTNLDVSAQTETSLLSVTGVGTIPILYSTNGEFKTSLKTDQLFFNTGLGTYLSVTDLNVVGVATIPTLDIEFLEADRAEIGILTVTNRTDISDTSSIFSYRLTTSGSATNVTLYDSSVYRSFEANIQVSTGSSFQSSKMHGLSDDNSTPNVLFNETSYLSNGGELAEFDVSGSAGNNVILTVTPYTVGITTYILSVTAVRV</sequence>
<dbReference type="EMBL" id="KJ019045">
    <property type="protein sequence ID" value="AIX18563.1"/>
    <property type="molecule type" value="Genomic_DNA"/>
</dbReference>
<name>A0A0E3EVL3_9CAUD</name>
<dbReference type="Proteomes" id="UP000185317">
    <property type="component" value="Segment"/>
</dbReference>